<comment type="caution">
    <text evidence="2">The sequence shown here is derived from an EMBL/GenBank/DDBJ whole genome shotgun (WGS) entry which is preliminary data.</text>
</comment>
<dbReference type="PANTHER" id="PTHR33116">
    <property type="entry name" value="REVERSE TRANSCRIPTASE ZINC-BINDING DOMAIN-CONTAINING PROTEIN-RELATED-RELATED"/>
    <property type="match status" value="1"/>
</dbReference>
<feature type="signal peptide" evidence="1">
    <location>
        <begin position="1"/>
        <end position="16"/>
    </location>
</feature>
<accession>A0A9J5W4V9</accession>
<dbReference type="AlphaFoldDB" id="A0A9J5W4V9"/>
<sequence length="234" mass="27947">MLVLFSLHNFWGAVFILPQGVVNEVDRKCREFLWGGTEEKRKVSFVAWDIICRPKKQGGLNIKGCKLWNMIALGKLIWQLMEKSDILWVKWVNELYMNNNETFWSHVPSPNSCWYWRQLHKLKIKRAHWYRDKHYCLTKNKNYSISRGYLDLLGPTLEDWLEDATHILLDFLWTQGVWEAVKTWTGIDLSNKHVSVALLKIKMKHWNRFKNETMTAIYGAIVYNIWIARNQKIF</sequence>
<proteinExistence type="predicted"/>
<name>A0A9J5W4V9_SOLCO</name>
<dbReference type="OrthoDB" id="1938246at2759"/>
<evidence type="ECO:0000256" key="1">
    <source>
        <dbReference type="SAM" id="SignalP"/>
    </source>
</evidence>
<feature type="chain" id="PRO_5039900607" evidence="1">
    <location>
        <begin position="17"/>
        <end position="234"/>
    </location>
</feature>
<organism evidence="2 3">
    <name type="scientific">Solanum commersonii</name>
    <name type="common">Commerson's wild potato</name>
    <name type="synonym">Commerson's nightshade</name>
    <dbReference type="NCBI Taxonomy" id="4109"/>
    <lineage>
        <taxon>Eukaryota</taxon>
        <taxon>Viridiplantae</taxon>
        <taxon>Streptophyta</taxon>
        <taxon>Embryophyta</taxon>
        <taxon>Tracheophyta</taxon>
        <taxon>Spermatophyta</taxon>
        <taxon>Magnoliopsida</taxon>
        <taxon>eudicotyledons</taxon>
        <taxon>Gunneridae</taxon>
        <taxon>Pentapetalae</taxon>
        <taxon>asterids</taxon>
        <taxon>lamiids</taxon>
        <taxon>Solanales</taxon>
        <taxon>Solanaceae</taxon>
        <taxon>Solanoideae</taxon>
        <taxon>Solaneae</taxon>
        <taxon>Solanum</taxon>
    </lineage>
</organism>
<protein>
    <submittedName>
        <fullName evidence="2">Uncharacterized protein</fullName>
    </submittedName>
</protein>
<evidence type="ECO:0000313" key="2">
    <source>
        <dbReference type="EMBL" id="KAG5570595.1"/>
    </source>
</evidence>
<gene>
    <name evidence="2" type="ORF">H5410_060361</name>
</gene>
<evidence type="ECO:0000313" key="3">
    <source>
        <dbReference type="Proteomes" id="UP000824120"/>
    </source>
</evidence>
<keyword evidence="3" id="KW-1185">Reference proteome</keyword>
<reference evidence="2 3" key="1">
    <citation type="submission" date="2020-09" db="EMBL/GenBank/DDBJ databases">
        <title>De no assembly of potato wild relative species, Solanum commersonii.</title>
        <authorList>
            <person name="Cho K."/>
        </authorList>
    </citation>
    <scope>NUCLEOTIDE SEQUENCE [LARGE SCALE GENOMIC DNA]</scope>
    <source>
        <strain evidence="2">LZ3.2</strain>
        <tissue evidence="2">Leaf</tissue>
    </source>
</reference>
<dbReference type="Proteomes" id="UP000824120">
    <property type="component" value="Chromosome 12"/>
</dbReference>
<dbReference type="EMBL" id="JACXVP010000012">
    <property type="protein sequence ID" value="KAG5570595.1"/>
    <property type="molecule type" value="Genomic_DNA"/>
</dbReference>
<keyword evidence="1" id="KW-0732">Signal</keyword>
<dbReference type="PANTHER" id="PTHR33116:SF84">
    <property type="entry name" value="RNA-DIRECTED DNA POLYMERASE"/>
    <property type="match status" value="1"/>
</dbReference>